<dbReference type="CDD" id="cd08494">
    <property type="entry name" value="PBP2_NikA_DppA_OppA_like_6"/>
    <property type="match status" value="1"/>
</dbReference>
<dbReference type="GO" id="GO:0043190">
    <property type="term" value="C:ATP-binding cassette (ABC) transporter complex"/>
    <property type="evidence" value="ECO:0007669"/>
    <property type="project" value="InterPro"/>
</dbReference>
<dbReference type="STRING" id="887898.HMPREF0551_2475"/>
<dbReference type="PIRSF" id="PIRSF002741">
    <property type="entry name" value="MppA"/>
    <property type="match status" value="1"/>
</dbReference>
<protein>
    <submittedName>
        <fullName evidence="4">ABC transporter, substrate-binding protein, family 5</fullName>
    </submittedName>
</protein>
<dbReference type="PANTHER" id="PTHR30290">
    <property type="entry name" value="PERIPLASMIC BINDING COMPONENT OF ABC TRANSPORTER"/>
    <property type="match status" value="1"/>
</dbReference>
<accession>E7S0L1</accession>
<comment type="similarity">
    <text evidence="1">Belongs to the bacterial solute-binding protein 5 family.</text>
</comment>
<dbReference type="EMBL" id="AEQP01000023">
    <property type="protein sequence ID" value="EFV93785.1"/>
    <property type="molecule type" value="Genomic_DNA"/>
</dbReference>
<dbReference type="PANTHER" id="PTHR30290:SF38">
    <property type="entry name" value="D,D-DIPEPTIDE-BINDING PERIPLASMIC PROTEIN DDPA-RELATED"/>
    <property type="match status" value="1"/>
</dbReference>
<dbReference type="InterPro" id="IPR039424">
    <property type="entry name" value="SBP_5"/>
</dbReference>
<comment type="caution">
    <text evidence="4">The sequence shown here is derived from an EMBL/GenBank/DDBJ whole genome shotgun (WGS) entry which is preliminary data.</text>
</comment>
<dbReference type="GO" id="GO:1904680">
    <property type="term" value="F:peptide transmembrane transporter activity"/>
    <property type="evidence" value="ECO:0007669"/>
    <property type="project" value="TreeGrafter"/>
</dbReference>
<keyword evidence="5" id="KW-1185">Reference proteome</keyword>
<dbReference type="HOGENOM" id="CLU_017028_7_3_4"/>
<keyword evidence="2" id="KW-0732">Signal</keyword>
<evidence type="ECO:0000313" key="4">
    <source>
        <dbReference type="EMBL" id="EFV93785.1"/>
    </source>
</evidence>
<organism evidence="4 5">
    <name type="scientific">Lautropia mirabilis ATCC 51599</name>
    <dbReference type="NCBI Taxonomy" id="887898"/>
    <lineage>
        <taxon>Bacteria</taxon>
        <taxon>Pseudomonadati</taxon>
        <taxon>Pseudomonadota</taxon>
        <taxon>Betaproteobacteria</taxon>
        <taxon>Burkholderiales</taxon>
        <taxon>Burkholderiaceae</taxon>
        <taxon>Lautropia</taxon>
    </lineage>
</organism>
<evidence type="ECO:0000313" key="5">
    <source>
        <dbReference type="Proteomes" id="UP000011021"/>
    </source>
</evidence>
<name>E7S0L1_9BURK</name>
<gene>
    <name evidence="4" type="ORF">HMPREF0551_2475</name>
</gene>
<reference evidence="4 5" key="1">
    <citation type="submission" date="2010-12" db="EMBL/GenBank/DDBJ databases">
        <authorList>
            <person name="Muzny D."/>
            <person name="Qin X."/>
            <person name="Deng J."/>
            <person name="Jiang H."/>
            <person name="Liu Y."/>
            <person name="Qu J."/>
            <person name="Song X.-Z."/>
            <person name="Zhang L."/>
            <person name="Thornton R."/>
            <person name="Coyle M."/>
            <person name="Francisco L."/>
            <person name="Jackson L."/>
            <person name="Javaid M."/>
            <person name="Korchina V."/>
            <person name="Kovar C."/>
            <person name="Mata R."/>
            <person name="Mathew T."/>
            <person name="Ngo R."/>
            <person name="Nguyen L."/>
            <person name="Nguyen N."/>
            <person name="Okwuonu G."/>
            <person name="Ongeri F."/>
            <person name="Pham C."/>
            <person name="Simmons D."/>
            <person name="Wilczek-Boney K."/>
            <person name="Hale W."/>
            <person name="Jakkamsetti A."/>
            <person name="Pham P."/>
            <person name="Ruth R."/>
            <person name="San Lucas F."/>
            <person name="Warren J."/>
            <person name="Zhang J."/>
            <person name="Zhao Z."/>
            <person name="Zhou C."/>
            <person name="Zhu D."/>
            <person name="Lee S."/>
            <person name="Bess C."/>
            <person name="Blankenburg K."/>
            <person name="Forbes L."/>
            <person name="Fu Q."/>
            <person name="Gubbala S."/>
            <person name="Hirani K."/>
            <person name="Jayaseelan J.C."/>
            <person name="Lara F."/>
            <person name="Munidasa M."/>
            <person name="Palculict T."/>
            <person name="Patil S."/>
            <person name="Pu L.-L."/>
            <person name="Saada N."/>
            <person name="Tang L."/>
            <person name="Weissenberger G."/>
            <person name="Zhu Y."/>
            <person name="Hemphill L."/>
            <person name="Shang Y."/>
            <person name="Youmans B."/>
            <person name="Ayvaz T."/>
            <person name="Ross M."/>
            <person name="Santibanez J."/>
            <person name="Aqrawi P."/>
            <person name="Gross S."/>
            <person name="Joshi V."/>
            <person name="Fowler G."/>
            <person name="Nazareth L."/>
            <person name="Reid J."/>
            <person name="Worley K."/>
            <person name="Petrosino J."/>
            <person name="Highlander S."/>
            <person name="Gibbs R."/>
        </authorList>
    </citation>
    <scope>NUCLEOTIDE SEQUENCE [LARGE SCALE GENOMIC DNA]</scope>
    <source>
        <strain evidence="4 5">ATCC 51599</strain>
    </source>
</reference>
<evidence type="ECO:0000259" key="3">
    <source>
        <dbReference type="Pfam" id="PF00496"/>
    </source>
</evidence>
<dbReference type="SUPFAM" id="SSF53850">
    <property type="entry name" value="Periplasmic binding protein-like II"/>
    <property type="match status" value="1"/>
</dbReference>
<dbReference type="eggNOG" id="COG0747">
    <property type="taxonomic scope" value="Bacteria"/>
</dbReference>
<dbReference type="AlphaFoldDB" id="E7S0L1"/>
<dbReference type="GO" id="GO:0015833">
    <property type="term" value="P:peptide transport"/>
    <property type="evidence" value="ECO:0007669"/>
    <property type="project" value="TreeGrafter"/>
</dbReference>
<sequence>MKRRAFTGAALGLAGGMVVSGRAGVSGWMTEAVAQEPAAGALVRKPLVLGMVLEPPALDPTAGAAAAIAEVVLYNVFETLVHVGPKGALSPLLAERWSGSEDGLTWTFHLRPGVKFQNGKPCDAAAVKFSFERAGRADSVNKDRAFFAAMSSVDAKDAQTVVIRLARPDADFLFMLGQATAVIVEPSSAAGNGAQPVGTGPYRLGSWRRGTSLTLQAWPEFRDAASVSFPQVTFRFISEPAAQMAALMANEVDVFPRVTERAVARLKANPAWQVVVSGSRAKTLVAINHRRKVLADVRVRRAIAAAIDRQAVLKAGQLGHGTPIGSHYTPDAPGYVDMTAVNAHDPERARALLKEAGVTLPLSLSLTVPPPPYARQAAQVVMAQLAKVGIQCRVQQVEWAQWLEGTYRNHDYDLSIISHVEPLDLGNFTKPDYYWGYRSPRFDALYRQLVTAVNEKERLDLLAQVQKLLAEDCVLAWLYQPHWVSVARKSLVGLWDDMPMLVNDLRSMRWVS</sequence>
<dbReference type="RefSeq" id="WP_005674932.1">
    <property type="nucleotide sequence ID" value="NZ_CP146288.1"/>
</dbReference>
<evidence type="ECO:0000256" key="2">
    <source>
        <dbReference type="ARBA" id="ARBA00022729"/>
    </source>
</evidence>
<dbReference type="GO" id="GO:0030288">
    <property type="term" value="C:outer membrane-bounded periplasmic space"/>
    <property type="evidence" value="ECO:0007669"/>
    <property type="project" value="UniProtKB-ARBA"/>
</dbReference>
<evidence type="ECO:0000256" key="1">
    <source>
        <dbReference type="ARBA" id="ARBA00005695"/>
    </source>
</evidence>
<dbReference type="Gene3D" id="3.40.190.10">
    <property type="entry name" value="Periplasmic binding protein-like II"/>
    <property type="match status" value="1"/>
</dbReference>
<dbReference type="Gene3D" id="3.10.105.10">
    <property type="entry name" value="Dipeptide-binding Protein, Domain 3"/>
    <property type="match status" value="1"/>
</dbReference>
<dbReference type="Pfam" id="PF00496">
    <property type="entry name" value="SBP_bac_5"/>
    <property type="match status" value="1"/>
</dbReference>
<dbReference type="Gene3D" id="3.90.76.10">
    <property type="entry name" value="Dipeptide-binding Protein, Domain 1"/>
    <property type="match status" value="1"/>
</dbReference>
<dbReference type="InterPro" id="IPR000914">
    <property type="entry name" value="SBP_5_dom"/>
</dbReference>
<feature type="domain" description="Solute-binding protein family 5" evidence="3">
    <location>
        <begin position="89"/>
        <end position="419"/>
    </location>
</feature>
<dbReference type="Proteomes" id="UP000011021">
    <property type="component" value="Unassembled WGS sequence"/>
</dbReference>
<proteinExistence type="inferred from homology"/>
<dbReference type="InterPro" id="IPR030678">
    <property type="entry name" value="Peptide/Ni-bd"/>
</dbReference>